<evidence type="ECO:0000313" key="2">
    <source>
        <dbReference type="Proteomes" id="UP000663722"/>
    </source>
</evidence>
<name>A0A975BGY8_9BACT</name>
<dbReference type="EMBL" id="CP061800">
    <property type="protein sequence ID" value="QTA85029.1"/>
    <property type="molecule type" value="Genomic_DNA"/>
</dbReference>
<evidence type="ECO:0000313" key="1">
    <source>
        <dbReference type="EMBL" id="QTA85029.1"/>
    </source>
</evidence>
<dbReference type="KEGG" id="dmm:dnm_010330"/>
<proteinExistence type="predicted"/>
<dbReference type="AlphaFoldDB" id="A0A975BGY8"/>
<dbReference type="Proteomes" id="UP000663722">
    <property type="component" value="Chromosome"/>
</dbReference>
<keyword evidence="2" id="KW-1185">Reference proteome</keyword>
<reference evidence="1" key="1">
    <citation type="journal article" date="2021" name="Microb. Physiol.">
        <title>Proteogenomic Insights into the Physiology of Marine, Sulfate-Reducing, Filamentous Desulfonema limicola and Desulfonema magnum.</title>
        <authorList>
            <person name="Schnaars V."/>
            <person name="Wohlbrand L."/>
            <person name="Scheve S."/>
            <person name="Hinrichs C."/>
            <person name="Reinhardt R."/>
            <person name="Rabus R."/>
        </authorList>
    </citation>
    <scope>NUCLEOTIDE SEQUENCE</scope>
    <source>
        <strain evidence="1">4be13</strain>
    </source>
</reference>
<accession>A0A975BGY8</accession>
<sequence>MVPLCLCDFAGDFFGCVKSGTCHFFCHEDTKARSFTKSLCGSFVSL</sequence>
<protein>
    <submittedName>
        <fullName evidence="1">Uncharacterized protein</fullName>
    </submittedName>
</protein>
<gene>
    <name evidence="1" type="ORF">dnm_010330</name>
</gene>
<organism evidence="1 2">
    <name type="scientific">Desulfonema magnum</name>
    <dbReference type="NCBI Taxonomy" id="45655"/>
    <lineage>
        <taxon>Bacteria</taxon>
        <taxon>Pseudomonadati</taxon>
        <taxon>Thermodesulfobacteriota</taxon>
        <taxon>Desulfobacteria</taxon>
        <taxon>Desulfobacterales</taxon>
        <taxon>Desulfococcaceae</taxon>
        <taxon>Desulfonema</taxon>
    </lineage>
</organism>